<dbReference type="InterPro" id="IPR040091">
    <property type="entry name" value="LRRC56"/>
</dbReference>
<dbReference type="InterPro" id="IPR032675">
    <property type="entry name" value="LRR_dom_sf"/>
</dbReference>
<proteinExistence type="predicted"/>
<dbReference type="OrthoDB" id="676979at2759"/>
<evidence type="ECO:0000256" key="1">
    <source>
        <dbReference type="SAM" id="MobiDB-lite"/>
    </source>
</evidence>
<feature type="compositionally biased region" description="Acidic residues" evidence="1">
    <location>
        <begin position="451"/>
        <end position="466"/>
    </location>
</feature>
<name>A0A8W8NGS6_MAGGI</name>
<dbReference type="PROSITE" id="PS51450">
    <property type="entry name" value="LRR"/>
    <property type="match status" value="2"/>
</dbReference>
<dbReference type="Proteomes" id="UP000005408">
    <property type="component" value="Unassembled WGS sequence"/>
</dbReference>
<evidence type="ECO:0000313" key="2">
    <source>
        <dbReference type="EnsemblMetazoa" id="G5224.1:cds"/>
    </source>
</evidence>
<dbReference type="EnsemblMetazoa" id="G5224.1">
    <property type="protein sequence ID" value="G5224.1:cds"/>
    <property type="gene ID" value="G5224"/>
</dbReference>
<reference evidence="2" key="1">
    <citation type="submission" date="2022-08" db="UniProtKB">
        <authorList>
            <consortium name="EnsemblMetazoa"/>
        </authorList>
    </citation>
    <scope>IDENTIFICATION</scope>
    <source>
        <strain evidence="2">05x7-T-G4-1.051#20</strain>
    </source>
</reference>
<keyword evidence="3" id="KW-1185">Reference proteome</keyword>
<sequence>MAVVQDSLYHRLQMMSSALESRPTSALARGVQITEFKETRVNPEPVVLEDSDLLLEQYLSPGKLRLLTGVDNLDDIYRLELKVDTKETSLGNFGSLLPNLTQLKLSNSNIPCIRDLGSSLRNVTVLWMSRCGLYELDGISSMLSLKELYLSYNEICDISALSMLDSLQILDLEGNNIDDTQQIHYLAMCSNLSSLTLEGNPVCVLPTPDSSETEDYDYRWTVKNIIAHLKILDEEALNLEPSPSKKKNVFDDDWAYLEELQRDVGIGGSTESLNSLDSPTETVGRPGTASLRLRLVPPRLCPQTLLRVQTPHSIQETCYYFWGNVRPLTAEKASREESSEDKNITEDASSELTMGTVVCGNPSKALFSRRKINPGSQNTNESTGLKLFPQFLHKPEHTYDPVPDDDKERADIVAELKEWKQHHEKMMEKIKAEKAPQVLVIDHDDAISISGDEEVTDEEDDDDDDLPSGLTSLDFCERPLRENQSGGNGRPVSADRPSSKERSVSSSPLLDLPPPPTPPKVLGNVREPPSGELQEGIIEALKIEGLTADSKKKEEPEEPQETPESLQLKTRLENHALNPHRPCPPIKPLGRFTTDGPVMPRAPPPSAVARNMLSKSMAVPARRTSPNNPDAGTAVIAASASADRPVLQNRPFTARAVLSQVRRQLPQVPTLPSKPSFPK</sequence>
<dbReference type="Pfam" id="PF14580">
    <property type="entry name" value="LRR_9"/>
    <property type="match status" value="1"/>
</dbReference>
<accession>A0A8W8NGS6</accession>
<feature type="region of interest" description="Disordered" evidence="1">
    <location>
        <begin position="447"/>
        <end position="608"/>
    </location>
</feature>
<protein>
    <recommendedName>
        <fullName evidence="4">Leucine-rich repeat-containing protein 56</fullName>
    </recommendedName>
</protein>
<evidence type="ECO:0000313" key="3">
    <source>
        <dbReference type="Proteomes" id="UP000005408"/>
    </source>
</evidence>
<dbReference type="InterPro" id="IPR001611">
    <property type="entry name" value="Leu-rich_rpt"/>
</dbReference>
<dbReference type="PANTHER" id="PTHR22708:SF0">
    <property type="entry name" value="LEUCINE-RICH REPEAT-CONTAINING PROTEIN 56"/>
    <property type="match status" value="1"/>
</dbReference>
<dbReference type="Gene3D" id="3.80.10.10">
    <property type="entry name" value="Ribonuclease Inhibitor"/>
    <property type="match status" value="1"/>
</dbReference>
<dbReference type="PANTHER" id="PTHR22708">
    <property type="entry name" value="LEUCINE-RICH REPEAT-CONTAINING PROTEIN 56"/>
    <property type="match status" value="1"/>
</dbReference>
<dbReference type="OMA" id="NVFDDDW"/>
<evidence type="ECO:0008006" key="4">
    <source>
        <dbReference type="Google" id="ProtNLM"/>
    </source>
</evidence>
<dbReference type="SUPFAM" id="SSF52058">
    <property type="entry name" value="L domain-like"/>
    <property type="match status" value="1"/>
</dbReference>
<dbReference type="AlphaFoldDB" id="A0A8W8NGS6"/>
<organism evidence="2 3">
    <name type="scientific">Magallana gigas</name>
    <name type="common">Pacific oyster</name>
    <name type="synonym">Crassostrea gigas</name>
    <dbReference type="NCBI Taxonomy" id="29159"/>
    <lineage>
        <taxon>Eukaryota</taxon>
        <taxon>Metazoa</taxon>
        <taxon>Spiralia</taxon>
        <taxon>Lophotrochozoa</taxon>
        <taxon>Mollusca</taxon>
        <taxon>Bivalvia</taxon>
        <taxon>Autobranchia</taxon>
        <taxon>Pteriomorphia</taxon>
        <taxon>Ostreida</taxon>
        <taxon>Ostreoidea</taxon>
        <taxon>Ostreidae</taxon>
        <taxon>Magallana</taxon>
    </lineage>
</organism>